<proteinExistence type="predicted"/>
<dbReference type="GeneID" id="69591515"/>
<accession>A0A6N2VLM5</accession>
<reference evidence="3" key="3">
    <citation type="submission" date="2022-08" db="EMBL/GenBank/DDBJ databases">
        <title>Genome Sequencing of Bacteroides fragilis Group Isolates with Nanopore Technology.</title>
        <authorList>
            <person name="Tisza M.J."/>
            <person name="Smith D."/>
            <person name="Dekker J.P."/>
        </authorList>
    </citation>
    <scope>NUCLEOTIDE SEQUENCE</scope>
    <source>
        <strain evidence="3">BFG-351</strain>
        <strain evidence="4">BFG-527</strain>
    </source>
</reference>
<feature type="domain" description="Lin1244/Lin1753-like N-terminal" evidence="1">
    <location>
        <begin position="10"/>
        <end position="52"/>
    </location>
</feature>
<evidence type="ECO:0000313" key="3">
    <source>
        <dbReference type="EMBL" id="MCS2794576.1"/>
    </source>
</evidence>
<evidence type="ECO:0000313" key="7">
    <source>
        <dbReference type="Proteomes" id="UP001060104"/>
    </source>
</evidence>
<dbReference type="InterPro" id="IPR025400">
    <property type="entry name" value="Lin1244/Lin1753-like_N"/>
</dbReference>
<dbReference type="RefSeq" id="WP_022301146.1">
    <property type="nucleotide sequence ID" value="NZ_CABMFH010000007.1"/>
</dbReference>
<name>A0A174QMJ3_9BACE</name>
<accession>A0A174QMJ3</accession>
<reference evidence="2 6" key="1">
    <citation type="submission" date="2015-09" db="EMBL/GenBank/DDBJ databases">
        <authorList>
            <consortium name="Pathogen Informatics"/>
        </authorList>
    </citation>
    <scope>NUCLEOTIDE SEQUENCE [LARGE SCALE GENOMIC DNA]</scope>
    <source>
        <strain evidence="2 6">2789STDY5834846</strain>
    </source>
</reference>
<sequence length="53" mass="6216">MSLEYTGIPYFPLTSNFFEEDVPELLEAKFGIKASYLLIRLLSKIYKEGYYIT</sequence>
<reference evidence="5" key="2">
    <citation type="submission" date="2019-11" db="EMBL/GenBank/DDBJ databases">
        <authorList>
            <person name="Feng L."/>
        </authorList>
    </citation>
    <scope>NUCLEOTIDE SEQUENCE</scope>
    <source>
        <strain evidence="5">BfaecisLFYP10</strain>
    </source>
</reference>
<dbReference type="Proteomes" id="UP001204548">
    <property type="component" value="Unassembled WGS sequence"/>
</dbReference>
<protein>
    <submittedName>
        <fullName evidence="2">Asp-tRNAAsn/Glu-tRNAGln amidotransferase B subunit</fullName>
    </submittedName>
    <submittedName>
        <fullName evidence="3">DUF4373 domain-containing protein</fullName>
    </submittedName>
</protein>
<dbReference type="EMBL" id="CP103141">
    <property type="protein sequence ID" value="UVQ74280.1"/>
    <property type="molecule type" value="Genomic_DNA"/>
</dbReference>
<dbReference type="EMBL" id="CZAE01000016">
    <property type="protein sequence ID" value="CUP72148.1"/>
    <property type="molecule type" value="Genomic_DNA"/>
</dbReference>
<dbReference type="EMBL" id="JANUTS010000001">
    <property type="protein sequence ID" value="MCS2794576.1"/>
    <property type="molecule type" value="Genomic_DNA"/>
</dbReference>
<dbReference type="GO" id="GO:0016740">
    <property type="term" value="F:transferase activity"/>
    <property type="evidence" value="ECO:0007669"/>
    <property type="project" value="UniProtKB-KW"/>
</dbReference>
<dbReference type="AlphaFoldDB" id="A0A174QMJ3"/>
<keyword evidence="7" id="KW-1185">Reference proteome</keyword>
<evidence type="ECO:0000313" key="6">
    <source>
        <dbReference type="Proteomes" id="UP000095606"/>
    </source>
</evidence>
<evidence type="ECO:0000259" key="1">
    <source>
        <dbReference type="Pfam" id="PF14297"/>
    </source>
</evidence>
<dbReference type="EMBL" id="CACRSZ010000054">
    <property type="protein sequence ID" value="VYT31435.1"/>
    <property type="molecule type" value="Genomic_DNA"/>
</dbReference>
<evidence type="ECO:0000313" key="5">
    <source>
        <dbReference type="EMBL" id="VYT31435.1"/>
    </source>
</evidence>
<evidence type="ECO:0000313" key="4">
    <source>
        <dbReference type="EMBL" id="UVQ74280.1"/>
    </source>
</evidence>
<evidence type="ECO:0000313" key="2">
    <source>
        <dbReference type="EMBL" id="CUP72148.1"/>
    </source>
</evidence>
<gene>
    <name evidence="5" type="ORF">BFLFYP10_02345</name>
    <name evidence="2" type="ORF">ERS852461_03228</name>
    <name evidence="3" type="ORF">NXW97_21715</name>
    <name evidence="4" type="ORF">NXY30_25510</name>
</gene>
<dbReference type="Pfam" id="PF14297">
    <property type="entry name" value="Lin1244_N"/>
    <property type="match status" value="1"/>
</dbReference>
<dbReference type="Proteomes" id="UP000095606">
    <property type="component" value="Unassembled WGS sequence"/>
</dbReference>
<dbReference type="Proteomes" id="UP001060104">
    <property type="component" value="Chromosome"/>
</dbReference>
<keyword evidence="2" id="KW-0808">Transferase</keyword>
<organism evidence="2 6">
    <name type="scientific">Bacteroides faecis</name>
    <dbReference type="NCBI Taxonomy" id="674529"/>
    <lineage>
        <taxon>Bacteria</taxon>
        <taxon>Pseudomonadati</taxon>
        <taxon>Bacteroidota</taxon>
        <taxon>Bacteroidia</taxon>
        <taxon>Bacteroidales</taxon>
        <taxon>Bacteroidaceae</taxon>
        <taxon>Bacteroides</taxon>
    </lineage>
</organism>